<evidence type="ECO:0008006" key="3">
    <source>
        <dbReference type="Google" id="ProtNLM"/>
    </source>
</evidence>
<keyword evidence="2" id="KW-1185">Reference proteome</keyword>
<dbReference type="RefSeq" id="WP_357804594.1">
    <property type="nucleotide sequence ID" value="NZ_JBEYBM010000009.1"/>
</dbReference>
<gene>
    <name evidence="1" type="ORF">ABZ507_19255</name>
</gene>
<evidence type="ECO:0000313" key="1">
    <source>
        <dbReference type="EMBL" id="MEU2123955.1"/>
    </source>
</evidence>
<dbReference type="SUPFAM" id="SSF52833">
    <property type="entry name" value="Thioredoxin-like"/>
    <property type="match status" value="1"/>
</dbReference>
<name>A0ABV2XDI7_9NOCA</name>
<protein>
    <recommendedName>
        <fullName evidence="3">Thioredoxin domain-containing protein</fullName>
    </recommendedName>
</protein>
<proteinExistence type="predicted"/>
<comment type="caution">
    <text evidence="1">The sequence shown here is derived from an EMBL/GenBank/DDBJ whole genome shotgun (WGS) entry which is preliminary data.</text>
</comment>
<dbReference type="EMBL" id="JBEYBR010000049">
    <property type="protein sequence ID" value="MEU2123955.1"/>
    <property type="molecule type" value="Genomic_DNA"/>
</dbReference>
<dbReference type="InterPro" id="IPR036249">
    <property type="entry name" value="Thioredoxin-like_sf"/>
</dbReference>
<dbReference type="Proteomes" id="UP001550535">
    <property type="component" value="Unassembled WGS sequence"/>
</dbReference>
<reference evidence="1 2" key="1">
    <citation type="submission" date="2024-06" db="EMBL/GenBank/DDBJ databases">
        <title>The Natural Products Discovery Center: Release of the First 8490 Sequenced Strains for Exploring Actinobacteria Biosynthetic Diversity.</title>
        <authorList>
            <person name="Kalkreuter E."/>
            <person name="Kautsar S.A."/>
            <person name="Yang D."/>
            <person name="Bader C.D."/>
            <person name="Teijaro C.N."/>
            <person name="Fluegel L."/>
            <person name="Davis C.M."/>
            <person name="Simpson J.R."/>
            <person name="Lauterbach L."/>
            <person name="Steele A.D."/>
            <person name="Gui C."/>
            <person name="Meng S."/>
            <person name="Li G."/>
            <person name="Viehrig K."/>
            <person name="Ye F."/>
            <person name="Su P."/>
            <person name="Kiefer A.F."/>
            <person name="Nichols A."/>
            <person name="Cepeda A.J."/>
            <person name="Yan W."/>
            <person name="Fan B."/>
            <person name="Jiang Y."/>
            <person name="Adhikari A."/>
            <person name="Zheng C.-J."/>
            <person name="Schuster L."/>
            <person name="Cowan T.M."/>
            <person name="Smanski M.J."/>
            <person name="Chevrette M.G."/>
            <person name="De Carvalho L.P.S."/>
            <person name="Shen B."/>
        </authorList>
    </citation>
    <scope>NUCLEOTIDE SEQUENCE [LARGE SCALE GENOMIC DNA]</scope>
    <source>
        <strain evidence="1 2">NPDC019434</strain>
    </source>
</reference>
<evidence type="ECO:0000313" key="2">
    <source>
        <dbReference type="Proteomes" id="UP001550535"/>
    </source>
</evidence>
<organism evidence="1 2">
    <name type="scientific">Nocardia niwae</name>
    <dbReference type="NCBI Taxonomy" id="626084"/>
    <lineage>
        <taxon>Bacteria</taxon>
        <taxon>Bacillati</taxon>
        <taxon>Actinomycetota</taxon>
        <taxon>Actinomycetes</taxon>
        <taxon>Mycobacteriales</taxon>
        <taxon>Nocardiaceae</taxon>
        <taxon>Nocardia</taxon>
    </lineage>
</organism>
<accession>A0ABV2XDI7</accession>
<sequence>MPTITHALTAAAQVTRYPTLMAFRDGVPVYSEAGALAAGALEDLVQQILWFDMDRVRRELAQRADDRQPAAAGGAETVRRAGLASTAPRYGWPGL</sequence>